<evidence type="ECO:0000256" key="1">
    <source>
        <dbReference type="ARBA" id="ARBA00004141"/>
    </source>
</evidence>
<evidence type="ECO:0000256" key="3">
    <source>
        <dbReference type="ARBA" id="ARBA00022692"/>
    </source>
</evidence>
<organism evidence="7 8">
    <name type="scientific">Mesorhizobium ciceri</name>
    <dbReference type="NCBI Taxonomy" id="39645"/>
    <lineage>
        <taxon>Bacteria</taxon>
        <taxon>Pseudomonadati</taxon>
        <taxon>Pseudomonadota</taxon>
        <taxon>Alphaproteobacteria</taxon>
        <taxon>Hyphomicrobiales</taxon>
        <taxon>Phyllobacteriaceae</taxon>
        <taxon>Mesorhizobium</taxon>
    </lineage>
</organism>
<feature type="transmembrane region" description="Helical" evidence="6">
    <location>
        <begin position="84"/>
        <end position="105"/>
    </location>
</feature>
<evidence type="ECO:0000313" key="8">
    <source>
        <dbReference type="Proteomes" id="UP001060070"/>
    </source>
</evidence>
<keyword evidence="3 6" id="KW-0812">Transmembrane</keyword>
<comment type="subcellular location">
    <subcellularLocation>
        <location evidence="1">Membrane</location>
        <topology evidence="1">Multi-pass membrane protein</topology>
    </subcellularLocation>
</comment>
<dbReference type="EMBL" id="CP088147">
    <property type="protein sequence ID" value="UTU53599.1"/>
    <property type="molecule type" value="Genomic_DNA"/>
</dbReference>
<sequence>MTMPFAGGIDANANATLIFSLAAAVIYAFTLGMPPTLARSAAKTLAVAMLAVLAGLQGGPLLLAAALALSAVGDAFLSRDGEKAFLGGLASFLVAHIVYVALFLRSGGGLGVLGAESWRGAIALAMAVFAAVMLAALWRRVGPGLRIPIAVYVAAILAMGISALTTSNVSVIGGALLFMASDGLLATEKFLVAAISPHRAWMRFAVWALYYAAQLAITLGSLLYPGSY</sequence>
<reference evidence="7 8" key="1">
    <citation type="journal article" date="2022" name="Microbiol. Resour. Announc.">
        <title>Complete Genome Sequence of Mesorhizobium ciceri Strain R30, a Rhizobium Used as a Commercial Inoculant for Chickpea in Argentina.</title>
        <authorList>
            <person name="Foresto E."/>
            <person name="Revale S."/>
            <person name="Primo E."/>
            <person name="Nievas F."/>
            <person name="Carezzano E."/>
            <person name="Puente M."/>
            <person name="Alzari P."/>
            <person name="Mart M."/>
            <person name="Ben-Assaya M."/>
            <person name="Mornico D."/>
            <person name="Santoro M."/>
            <person name="Mart F."/>
            <person name="Giordano W."/>
            <person name="Bogino P."/>
        </authorList>
    </citation>
    <scope>NUCLEOTIDE SEQUENCE [LARGE SCALE GENOMIC DNA]</scope>
    <source>
        <strain evidence="7 8">R30</strain>
    </source>
</reference>
<keyword evidence="8" id="KW-1185">Reference proteome</keyword>
<gene>
    <name evidence="7" type="ORF">LRP29_09470</name>
</gene>
<dbReference type="PANTHER" id="PTHR31885">
    <property type="entry name" value="GH04784P"/>
    <property type="match status" value="1"/>
</dbReference>
<feature type="transmembrane region" description="Helical" evidence="6">
    <location>
        <begin position="171"/>
        <end position="192"/>
    </location>
</feature>
<feature type="transmembrane region" description="Helical" evidence="6">
    <location>
        <begin position="145"/>
        <end position="165"/>
    </location>
</feature>
<evidence type="ECO:0000256" key="5">
    <source>
        <dbReference type="ARBA" id="ARBA00023136"/>
    </source>
</evidence>
<keyword evidence="4 6" id="KW-1133">Transmembrane helix</keyword>
<dbReference type="AlphaFoldDB" id="A0AB38TGI4"/>
<evidence type="ECO:0000256" key="6">
    <source>
        <dbReference type="SAM" id="Phobius"/>
    </source>
</evidence>
<dbReference type="InterPro" id="IPR012506">
    <property type="entry name" value="TMEM86B-like"/>
</dbReference>
<accession>A0AB38TGI4</accession>
<evidence type="ECO:0000256" key="4">
    <source>
        <dbReference type="ARBA" id="ARBA00022989"/>
    </source>
</evidence>
<feature type="transmembrane region" description="Helical" evidence="6">
    <location>
        <begin position="45"/>
        <end position="72"/>
    </location>
</feature>
<feature type="transmembrane region" description="Helical" evidence="6">
    <location>
        <begin position="117"/>
        <end position="138"/>
    </location>
</feature>
<dbReference type="Proteomes" id="UP001060070">
    <property type="component" value="Chromosome"/>
</dbReference>
<evidence type="ECO:0000256" key="2">
    <source>
        <dbReference type="ARBA" id="ARBA00007375"/>
    </source>
</evidence>
<dbReference type="GO" id="GO:0016020">
    <property type="term" value="C:membrane"/>
    <property type="evidence" value="ECO:0007669"/>
    <property type="project" value="UniProtKB-SubCell"/>
</dbReference>
<comment type="similarity">
    <text evidence="2">Belongs to the TMEM86 family.</text>
</comment>
<dbReference type="GO" id="GO:0016787">
    <property type="term" value="F:hydrolase activity"/>
    <property type="evidence" value="ECO:0007669"/>
    <property type="project" value="TreeGrafter"/>
</dbReference>
<dbReference type="PANTHER" id="PTHR31885:SF6">
    <property type="entry name" value="GH04784P"/>
    <property type="match status" value="1"/>
</dbReference>
<dbReference type="RefSeq" id="WP_024503745.1">
    <property type="nucleotide sequence ID" value="NZ_CP088147.1"/>
</dbReference>
<proteinExistence type="inferred from homology"/>
<keyword evidence="5 6" id="KW-0472">Membrane</keyword>
<dbReference type="Pfam" id="PF07947">
    <property type="entry name" value="YhhN"/>
    <property type="match status" value="1"/>
</dbReference>
<feature type="transmembrane region" description="Helical" evidence="6">
    <location>
        <begin position="12"/>
        <end position="33"/>
    </location>
</feature>
<feature type="transmembrane region" description="Helical" evidence="6">
    <location>
        <begin position="204"/>
        <end position="224"/>
    </location>
</feature>
<dbReference type="GeneID" id="91563565"/>
<protein>
    <submittedName>
        <fullName evidence="7">Lysoplasmalogenase</fullName>
    </submittedName>
</protein>
<name>A0AB38TGI4_9HYPH</name>
<evidence type="ECO:0000313" key="7">
    <source>
        <dbReference type="EMBL" id="UTU53599.1"/>
    </source>
</evidence>